<evidence type="ECO:0000313" key="5">
    <source>
        <dbReference type="Proteomes" id="UP000663877"/>
    </source>
</evidence>
<name>A0A815ZG37_9BILA</name>
<proteinExistence type="predicted"/>
<evidence type="ECO:0000313" key="3">
    <source>
        <dbReference type="EMBL" id="CAF1675160.1"/>
    </source>
</evidence>
<feature type="compositionally biased region" description="Low complexity" evidence="1">
    <location>
        <begin position="31"/>
        <end position="42"/>
    </location>
</feature>
<organism evidence="2 5">
    <name type="scientific">Adineta steineri</name>
    <dbReference type="NCBI Taxonomy" id="433720"/>
    <lineage>
        <taxon>Eukaryota</taxon>
        <taxon>Metazoa</taxon>
        <taxon>Spiralia</taxon>
        <taxon>Gnathifera</taxon>
        <taxon>Rotifera</taxon>
        <taxon>Eurotatoria</taxon>
        <taxon>Bdelloidea</taxon>
        <taxon>Adinetida</taxon>
        <taxon>Adinetidae</taxon>
        <taxon>Adineta</taxon>
    </lineage>
</organism>
<dbReference type="Proteomes" id="UP000663832">
    <property type="component" value="Unassembled WGS sequence"/>
</dbReference>
<protein>
    <submittedName>
        <fullName evidence="2">Uncharacterized protein</fullName>
    </submittedName>
</protein>
<feature type="compositionally biased region" description="Basic and acidic residues" evidence="1">
    <location>
        <begin position="18"/>
        <end position="30"/>
    </location>
</feature>
<accession>A0A815ZG37</accession>
<evidence type="ECO:0000256" key="1">
    <source>
        <dbReference type="SAM" id="MobiDB-lite"/>
    </source>
</evidence>
<keyword evidence="4" id="KW-1185">Reference proteome</keyword>
<comment type="caution">
    <text evidence="2">The sequence shown here is derived from an EMBL/GenBank/DDBJ whole genome shotgun (WGS) entry which is preliminary data.</text>
</comment>
<feature type="non-terminal residue" evidence="2">
    <location>
        <position position="68"/>
    </location>
</feature>
<sequence>MISKPILKNLTTFTITDRSENEASGTEKDSNPTTSLLSNTTTYEKDRCFEEDIMIVNDNGNMSHTVRA</sequence>
<reference evidence="2" key="1">
    <citation type="submission" date="2021-02" db="EMBL/GenBank/DDBJ databases">
        <authorList>
            <person name="Nowell W R."/>
        </authorList>
    </citation>
    <scope>NUCLEOTIDE SEQUENCE</scope>
</reference>
<dbReference type="AlphaFoldDB" id="A0A815ZG37"/>
<dbReference type="EMBL" id="CAJNOI010006945">
    <property type="protein sequence ID" value="CAF1583657.1"/>
    <property type="molecule type" value="Genomic_DNA"/>
</dbReference>
<evidence type="ECO:0000313" key="2">
    <source>
        <dbReference type="EMBL" id="CAF1583657.1"/>
    </source>
</evidence>
<feature type="region of interest" description="Disordered" evidence="1">
    <location>
        <begin position="18"/>
        <end position="42"/>
    </location>
</feature>
<dbReference type="Proteomes" id="UP000663877">
    <property type="component" value="Unassembled WGS sequence"/>
</dbReference>
<gene>
    <name evidence="2" type="ORF">BJG266_LOCUS48955</name>
    <name evidence="3" type="ORF">QVE165_LOCUS66033</name>
</gene>
<evidence type="ECO:0000313" key="4">
    <source>
        <dbReference type="Proteomes" id="UP000663832"/>
    </source>
</evidence>
<dbReference type="EMBL" id="CAJNOM010007373">
    <property type="protein sequence ID" value="CAF1675160.1"/>
    <property type="molecule type" value="Genomic_DNA"/>
</dbReference>